<dbReference type="GO" id="GO:0006508">
    <property type="term" value="P:proteolysis"/>
    <property type="evidence" value="ECO:0007669"/>
    <property type="project" value="UniProtKB-KW"/>
</dbReference>
<feature type="region of interest" description="Disordered" evidence="21">
    <location>
        <begin position="259"/>
        <end position="303"/>
    </location>
</feature>
<keyword evidence="2" id="KW-0815">Transposition</keyword>
<dbReference type="GO" id="GO:0005524">
    <property type="term" value="F:ATP binding"/>
    <property type="evidence" value="ECO:0007669"/>
    <property type="project" value="UniProtKB-KW"/>
</dbReference>
<reference evidence="23 24" key="1">
    <citation type="submission" date="2019-01" db="EMBL/GenBank/DDBJ databases">
        <title>Genome sequencing of the rare red list fungi Fomitopsis rosea.</title>
        <authorList>
            <person name="Buettner E."/>
            <person name="Kellner H."/>
        </authorList>
    </citation>
    <scope>NUCLEOTIDE SEQUENCE [LARGE SCALE GENOMIC DNA]</scope>
    <source>
        <strain evidence="23 24">DSM 105464</strain>
    </source>
</reference>
<keyword evidence="15" id="KW-0695">RNA-directed DNA polymerase</keyword>
<dbReference type="GO" id="GO:0003887">
    <property type="term" value="F:DNA-directed DNA polymerase activity"/>
    <property type="evidence" value="ECO:0007669"/>
    <property type="project" value="UniProtKB-KW"/>
</dbReference>
<comment type="caution">
    <text evidence="23">The sequence shown here is derived from an EMBL/GenBank/DDBJ whole genome shotgun (WGS) entry which is preliminary data.</text>
</comment>
<evidence type="ECO:0000256" key="18">
    <source>
        <dbReference type="ARBA" id="ARBA00023172"/>
    </source>
</evidence>
<dbReference type="PANTHER" id="PTHR42648">
    <property type="entry name" value="TRANSPOSASE, PUTATIVE-RELATED"/>
    <property type="match status" value="1"/>
</dbReference>
<evidence type="ECO:0000256" key="14">
    <source>
        <dbReference type="ARBA" id="ARBA00022908"/>
    </source>
</evidence>
<sequence length="724" mass="78672">MADDKEKVLILPENFHLTRSNWIQWKSKILTIAELKGVLEHLDGTTSAPVPVADTPTPTEAKAIAKWRKDDLLAKATCTLNMDIESCGIEPHGKTAHEFWSALLAVKERRSELAIQNADEYLRACKYVPGDDIHAHIEELRRRCKACREIGSPLTNACFAIVICQSMGNTYEHITAPLLTRTDPEEVILTILAVHDNAMLQSGRPQNPLGDTLTTTIAGQKTSAFMTAVKAAMICDWCMWKGHTKERCYCEGGGMAGQQPAHWKSQPRPKKGSPADLAHPGGNTTPAVNTAASATSPPQVSLPSAAAASAGSSTYNYDVFHNVLLASAAPANQATPNGTIRAYLDSGASHHYFTDRAYFSEYLPLKPHTGSSAKRGADFTIIGVGCVHAEMLIKGCRSIVTFRNALHVPDLTANLISLSRIDGNGGEIQIRSGEMRIVGSGGGEPMLVGKLTANNLYEVVLTRLERDAVPAGSITSGGASAFASLTNAKATDVHTWHRRFGHASEPTVIEMAKSGVVTGMQLVGGMPRGKCEDCIKGKHPRAPFTSSNVEEEVLERVYIDLTGRAREPSMGGAYHGMTIHDGASSYEECELLRTKEASETLEAFKAYHARAELQTGKKLRRIRTDNGLEFENALWESYTREHGIVHELTTPYTPQQDGVAERGHRTLGDHARAMLFDAGLPVDLWGEAYRTATYVKNLTASARQKGHTPYISRSPILLTAADRC</sequence>
<dbReference type="InterPro" id="IPR054722">
    <property type="entry name" value="PolX-like_BBD"/>
</dbReference>
<dbReference type="SUPFAM" id="SSF53098">
    <property type="entry name" value="Ribonuclease H-like"/>
    <property type="match status" value="1"/>
</dbReference>
<dbReference type="InterPro" id="IPR039537">
    <property type="entry name" value="Retrotran_Ty1/copia-like"/>
</dbReference>
<keyword evidence="11" id="KW-0067">ATP-binding</keyword>
<evidence type="ECO:0000313" key="23">
    <source>
        <dbReference type="EMBL" id="TFY50733.1"/>
    </source>
</evidence>
<keyword evidence="18" id="KW-0233">DNA recombination</keyword>
<proteinExistence type="predicted"/>
<evidence type="ECO:0000256" key="15">
    <source>
        <dbReference type="ARBA" id="ARBA00022918"/>
    </source>
</evidence>
<dbReference type="GO" id="GO:0015074">
    <property type="term" value="P:DNA integration"/>
    <property type="evidence" value="ECO:0007669"/>
    <property type="project" value="UniProtKB-KW"/>
</dbReference>
<dbReference type="PANTHER" id="PTHR42648:SF11">
    <property type="entry name" value="TRANSPOSON TY4-P GAG-POL POLYPROTEIN"/>
    <property type="match status" value="1"/>
</dbReference>
<feature type="domain" description="Integrase catalytic" evidence="22">
    <location>
        <begin position="539"/>
        <end position="717"/>
    </location>
</feature>
<keyword evidence="8" id="KW-0547">Nucleotide-binding</keyword>
<keyword evidence="12" id="KW-0460">Magnesium</keyword>
<keyword evidence="13" id="KW-0694">RNA-binding</keyword>
<evidence type="ECO:0000256" key="7">
    <source>
        <dbReference type="ARBA" id="ARBA00022723"/>
    </source>
</evidence>
<evidence type="ECO:0000256" key="17">
    <source>
        <dbReference type="ARBA" id="ARBA00023113"/>
    </source>
</evidence>
<dbReference type="Pfam" id="PF14223">
    <property type="entry name" value="Retrotran_gag_2"/>
    <property type="match status" value="1"/>
</dbReference>
<dbReference type="GO" id="GO:0008233">
    <property type="term" value="F:peptidase activity"/>
    <property type="evidence" value="ECO:0007669"/>
    <property type="project" value="UniProtKB-KW"/>
</dbReference>
<dbReference type="PROSITE" id="PS50994">
    <property type="entry name" value="INTEGRASE"/>
    <property type="match status" value="1"/>
</dbReference>
<comment type="function">
    <text evidence="1">The aspartyl protease (PR) mediates the proteolytic cleavages of the Gag and Gag-Pol polyproteins after assembly of the VLP.</text>
</comment>
<evidence type="ECO:0000256" key="2">
    <source>
        <dbReference type="ARBA" id="ARBA00022578"/>
    </source>
</evidence>
<evidence type="ECO:0000259" key="22">
    <source>
        <dbReference type="PROSITE" id="PS50994"/>
    </source>
</evidence>
<dbReference type="GO" id="GO:0004519">
    <property type="term" value="F:endonuclease activity"/>
    <property type="evidence" value="ECO:0007669"/>
    <property type="project" value="UniProtKB-KW"/>
</dbReference>
<dbReference type="GO" id="GO:0046872">
    <property type="term" value="F:metal ion binding"/>
    <property type="evidence" value="ECO:0007669"/>
    <property type="project" value="UniProtKB-KW"/>
</dbReference>
<dbReference type="Gene3D" id="3.30.420.10">
    <property type="entry name" value="Ribonuclease H-like superfamily/Ribonuclease H"/>
    <property type="match status" value="1"/>
</dbReference>
<keyword evidence="4" id="KW-0645">Protease</keyword>
<dbReference type="GO" id="GO:0003723">
    <property type="term" value="F:RNA binding"/>
    <property type="evidence" value="ECO:0007669"/>
    <property type="project" value="UniProtKB-KW"/>
</dbReference>
<dbReference type="STRING" id="34475.A0A4Y9XMZ1"/>
<evidence type="ECO:0000256" key="4">
    <source>
        <dbReference type="ARBA" id="ARBA00022670"/>
    </source>
</evidence>
<keyword evidence="7" id="KW-0479">Metal-binding</keyword>
<evidence type="ECO:0000256" key="5">
    <source>
        <dbReference type="ARBA" id="ARBA00022695"/>
    </source>
</evidence>
<evidence type="ECO:0000256" key="8">
    <source>
        <dbReference type="ARBA" id="ARBA00022741"/>
    </source>
</evidence>
<comment type="catalytic activity">
    <reaction evidence="19">
        <text>DNA(n) + a 2'-deoxyribonucleoside 5'-triphosphate = DNA(n+1) + diphosphate</text>
        <dbReference type="Rhea" id="RHEA:22508"/>
        <dbReference type="Rhea" id="RHEA-COMP:17339"/>
        <dbReference type="Rhea" id="RHEA-COMP:17340"/>
        <dbReference type="ChEBI" id="CHEBI:33019"/>
        <dbReference type="ChEBI" id="CHEBI:61560"/>
        <dbReference type="ChEBI" id="CHEBI:173112"/>
        <dbReference type="EC" id="2.7.7.49"/>
    </reaction>
</comment>
<dbReference type="AlphaFoldDB" id="A0A4Y9XMZ1"/>
<organism evidence="23 24">
    <name type="scientific">Rhodofomes roseus</name>
    <dbReference type="NCBI Taxonomy" id="34475"/>
    <lineage>
        <taxon>Eukaryota</taxon>
        <taxon>Fungi</taxon>
        <taxon>Dikarya</taxon>
        <taxon>Basidiomycota</taxon>
        <taxon>Agaricomycotina</taxon>
        <taxon>Agaricomycetes</taxon>
        <taxon>Polyporales</taxon>
        <taxon>Rhodofomes</taxon>
    </lineage>
</organism>
<dbReference type="InterPro" id="IPR012337">
    <property type="entry name" value="RNaseH-like_sf"/>
</dbReference>
<dbReference type="GO" id="GO:0005634">
    <property type="term" value="C:nucleus"/>
    <property type="evidence" value="ECO:0007669"/>
    <property type="project" value="UniProtKB-ARBA"/>
</dbReference>
<evidence type="ECO:0000256" key="9">
    <source>
        <dbReference type="ARBA" id="ARBA00022759"/>
    </source>
</evidence>
<evidence type="ECO:0000313" key="24">
    <source>
        <dbReference type="Proteomes" id="UP000298390"/>
    </source>
</evidence>
<evidence type="ECO:0000256" key="1">
    <source>
        <dbReference type="ARBA" id="ARBA00002180"/>
    </source>
</evidence>
<comment type="catalytic activity">
    <reaction evidence="20">
        <text>DNA(n) + a 2'-deoxyribonucleoside 5'-triphosphate = DNA(n+1) + diphosphate</text>
        <dbReference type="Rhea" id="RHEA:22508"/>
        <dbReference type="Rhea" id="RHEA-COMP:17339"/>
        <dbReference type="Rhea" id="RHEA-COMP:17340"/>
        <dbReference type="ChEBI" id="CHEBI:33019"/>
        <dbReference type="ChEBI" id="CHEBI:61560"/>
        <dbReference type="ChEBI" id="CHEBI:173112"/>
        <dbReference type="EC" id="2.7.7.7"/>
    </reaction>
</comment>
<keyword evidence="17" id="KW-0917">Virion maturation</keyword>
<dbReference type="InterPro" id="IPR001584">
    <property type="entry name" value="Integrase_cat-core"/>
</dbReference>
<evidence type="ECO:0000256" key="13">
    <source>
        <dbReference type="ARBA" id="ARBA00022884"/>
    </source>
</evidence>
<evidence type="ECO:0000256" key="16">
    <source>
        <dbReference type="ARBA" id="ARBA00022932"/>
    </source>
</evidence>
<evidence type="ECO:0000256" key="10">
    <source>
        <dbReference type="ARBA" id="ARBA00022801"/>
    </source>
</evidence>
<dbReference type="GO" id="GO:0006310">
    <property type="term" value="P:DNA recombination"/>
    <property type="evidence" value="ECO:0007669"/>
    <property type="project" value="UniProtKB-KW"/>
</dbReference>
<keyword evidence="9" id="KW-0255">Endonuclease</keyword>
<dbReference type="InterPro" id="IPR025724">
    <property type="entry name" value="GAG-pre-integrase_dom"/>
</dbReference>
<evidence type="ECO:0000256" key="3">
    <source>
        <dbReference type="ARBA" id="ARBA00022612"/>
    </source>
</evidence>
<accession>A0A4Y9XMZ1</accession>
<feature type="compositionally biased region" description="Polar residues" evidence="21">
    <location>
        <begin position="282"/>
        <end position="295"/>
    </location>
</feature>
<keyword evidence="16" id="KW-0808">Transferase</keyword>
<keyword evidence="3" id="KW-1188">Viral release from host cell</keyword>
<dbReference type="Proteomes" id="UP000298390">
    <property type="component" value="Unassembled WGS sequence"/>
</dbReference>
<evidence type="ECO:0000256" key="11">
    <source>
        <dbReference type="ARBA" id="ARBA00022840"/>
    </source>
</evidence>
<dbReference type="EMBL" id="SEKV01001389">
    <property type="protein sequence ID" value="TFY50733.1"/>
    <property type="molecule type" value="Genomic_DNA"/>
</dbReference>
<keyword evidence="10" id="KW-0378">Hydrolase</keyword>
<evidence type="ECO:0000256" key="19">
    <source>
        <dbReference type="ARBA" id="ARBA00048173"/>
    </source>
</evidence>
<dbReference type="Pfam" id="PF22936">
    <property type="entry name" value="Pol_BBD"/>
    <property type="match status" value="1"/>
</dbReference>
<dbReference type="InterPro" id="IPR036397">
    <property type="entry name" value="RNaseH_sf"/>
</dbReference>
<protein>
    <recommendedName>
        <fullName evidence="22">Integrase catalytic domain-containing protein</fullName>
    </recommendedName>
</protein>
<keyword evidence="14" id="KW-0229">DNA integration</keyword>
<evidence type="ECO:0000256" key="21">
    <source>
        <dbReference type="SAM" id="MobiDB-lite"/>
    </source>
</evidence>
<evidence type="ECO:0000256" key="6">
    <source>
        <dbReference type="ARBA" id="ARBA00022722"/>
    </source>
</evidence>
<keyword evidence="6" id="KW-0540">Nuclease</keyword>
<dbReference type="GO" id="GO:0032196">
    <property type="term" value="P:transposition"/>
    <property type="evidence" value="ECO:0007669"/>
    <property type="project" value="UniProtKB-KW"/>
</dbReference>
<name>A0A4Y9XMZ1_9APHY</name>
<keyword evidence="16" id="KW-0239">DNA-directed DNA polymerase</keyword>
<keyword evidence="5" id="KW-0548">Nucleotidyltransferase</keyword>
<gene>
    <name evidence="23" type="ORF">EVJ58_g10913</name>
</gene>
<dbReference type="Pfam" id="PF13976">
    <property type="entry name" value="gag_pre-integrs"/>
    <property type="match status" value="1"/>
</dbReference>
<evidence type="ECO:0000256" key="12">
    <source>
        <dbReference type="ARBA" id="ARBA00022842"/>
    </source>
</evidence>
<evidence type="ECO:0000256" key="20">
    <source>
        <dbReference type="ARBA" id="ARBA00049244"/>
    </source>
</evidence>
<dbReference type="GO" id="GO:0003964">
    <property type="term" value="F:RNA-directed DNA polymerase activity"/>
    <property type="evidence" value="ECO:0007669"/>
    <property type="project" value="UniProtKB-KW"/>
</dbReference>